<sequence length="401" mass="44289">MSMEEAVRRAHAWHPSLVEARGRLYQQSEQVNVAKAGYYPQVGAGFSIEHRSATGRSEDAFTVNASQMLYDFGNVSSQVEAARYGVDRDQARVWLAVDQLARDTAQAVIEVQRFLTLIEIAQAQIEGISELRELAERRSALGASTRSDEIQAQSRLEAAAATRQQLEAELRTWQDTLGSLVGAGGAVSVERAFPAPLGQACANAAENFDDAPELLVATAQQAEARARIEQAQAAFYPTASVDAGFNQFLNSDLVEDDSEFTVQLNLTSNLYQGGATSAQRRAADYGLEASRAARDSAYLSLSRNLRQAKQQTVSFGQRLQTLDARVRSIEATQELYRQQYLSLGTRSLLDLLNAEQEIHQSRFDQENTRFDLYRLQIECLYSAADIRDAFNLAETASRGMP</sequence>
<evidence type="ECO:0000313" key="9">
    <source>
        <dbReference type="EMBL" id="MCB8888057.1"/>
    </source>
</evidence>
<reference evidence="9 10" key="1">
    <citation type="journal article" date="2021" name="Sci. Rep.">
        <title>Genome analysis of a halophilic bacterium Halomonas malpeensis YU-PRIM-29(T) reveals its exopolysaccharide and pigment producing capabilities.</title>
        <authorList>
            <person name="Athmika"/>
            <person name="Ghate S.D."/>
            <person name="Arun A.B."/>
            <person name="Rao S.S."/>
            <person name="Kumar S.T.A."/>
            <person name="Kandiyil M.K."/>
            <person name="Saptami K."/>
            <person name="Rekha P.D."/>
        </authorList>
    </citation>
    <scope>NUCLEOTIDE SEQUENCE [LARGE SCALE GENOMIC DNA]</scope>
    <source>
        <strain evidence="10">prim 29</strain>
    </source>
</reference>
<dbReference type="SUPFAM" id="SSF56954">
    <property type="entry name" value="Outer membrane efflux proteins (OEP)"/>
    <property type="match status" value="1"/>
</dbReference>
<evidence type="ECO:0000256" key="5">
    <source>
        <dbReference type="ARBA" id="ARBA00022692"/>
    </source>
</evidence>
<evidence type="ECO:0000256" key="1">
    <source>
        <dbReference type="ARBA" id="ARBA00004442"/>
    </source>
</evidence>
<dbReference type="Proteomes" id="UP001319882">
    <property type="component" value="Unassembled WGS sequence"/>
</dbReference>
<accession>A0ABS8DP39</accession>
<dbReference type="EMBL" id="WHVL01000001">
    <property type="protein sequence ID" value="MCB8888057.1"/>
    <property type="molecule type" value="Genomic_DNA"/>
</dbReference>
<dbReference type="InterPro" id="IPR051906">
    <property type="entry name" value="TolC-like"/>
</dbReference>
<dbReference type="PANTHER" id="PTHR30026">
    <property type="entry name" value="OUTER MEMBRANE PROTEIN TOLC"/>
    <property type="match status" value="1"/>
</dbReference>
<keyword evidence="6" id="KW-0472">Membrane</keyword>
<feature type="coiled-coil region" evidence="8">
    <location>
        <begin position="118"/>
        <end position="176"/>
    </location>
</feature>
<organism evidence="9 10">
    <name type="scientific">Vreelandella malpeensis</name>
    <dbReference type="NCBI Taxonomy" id="1172368"/>
    <lineage>
        <taxon>Bacteria</taxon>
        <taxon>Pseudomonadati</taxon>
        <taxon>Pseudomonadota</taxon>
        <taxon>Gammaproteobacteria</taxon>
        <taxon>Oceanospirillales</taxon>
        <taxon>Halomonadaceae</taxon>
        <taxon>Vreelandella</taxon>
    </lineage>
</organism>
<comment type="caution">
    <text evidence="9">The sequence shown here is derived from an EMBL/GenBank/DDBJ whole genome shotgun (WGS) entry which is preliminary data.</text>
</comment>
<evidence type="ECO:0000256" key="7">
    <source>
        <dbReference type="ARBA" id="ARBA00023237"/>
    </source>
</evidence>
<keyword evidence="10" id="KW-1185">Reference proteome</keyword>
<evidence type="ECO:0000256" key="2">
    <source>
        <dbReference type="ARBA" id="ARBA00007613"/>
    </source>
</evidence>
<evidence type="ECO:0000256" key="6">
    <source>
        <dbReference type="ARBA" id="ARBA00023136"/>
    </source>
</evidence>
<evidence type="ECO:0000256" key="3">
    <source>
        <dbReference type="ARBA" id="ARBA00022448"/>
    </source>
</evidence>
<evidence type="ECO:0000313" key="10">
    <source>
        <dbReference type="Proteomes" id="UP001319882"/>
    </source>
</evidence>
<comment type="similarity">
    <text evidence="2">Belongs to the outer membrane factor (OMF) (TC 1.B.17) family.</text>
</comment>
<keyword evidence="7" id="KW-0998">Cell outer membrane</keyword>
<protein>
    <submittedName>
        <fullName evidence="9">TolC family outer membrane protein</fullName>
    </submittedName>
</protein>
<proteinExistence type="inferred from homology"/>
<evidence type="ECO:0000256" key="8">
    <source>
        <dbReference type="SAM" id="Coils"/>
    </source>
</evidence>
<comment type="subcellular location">
    <subcellularLocation>
        <location evidence="1">Cell outer membrane</location>
    </subcellularLocation>
</comment>
<keyword evidence="8" id="KW-0175">Coiled coil</keyword>
<keyword evidence="4" id="KW-1134">Transmembrane beta strand</keyword>
<keyword evidence="5" id="KW-0812">Transmembrane</keyword>
<dbReference type="PANTHER" id="PTHR30026:SF22">
    <property type="entry name" value="OUTER MEMBRANE EFFLUX PROTEIN"/>
    <property type="match status" value="1"/>
</dbReference>
<dbReference type="Pfam" id="PF02321">
    <property type="entry name" value="OEP"/>
    <property type="match status" value="2"/>
</dbReference>
<dbReference type="Gene3D" id="1.20.1600.10">
    <property type="entry name" value="Outer membrane efflux proteins (OEP)"/>
    <property type="match status" value="1"/>
</dbReference>
<dbReference type="InterPro" id="IPR010130">
    <property type="entry name" value="T1SS_OMP_TolC"/>
</dbReference>
<dbReference type="InterPro" id="IPR003423">
    <property type="entry name" value="OMP_efflux"/>
</dbReference>
<gene>
    <name evidence="9" type="ORF">GEV37_02825</name>
</gene>
<dbReference type="NCBIfam" id="TIGR01844">
    <property type="entry name" value="type_I_sec_TolC"/>
    <property type="match status" value="1"/>
</dbReference>
<name>A0ABS8DP39_9GAMM</name>
<evidence type="ECO:0000256" key="4">
    <source>
        <dbReference type="ARBA" id="ARBA00022452"/>
    </source>
</evidence>
<keyword evidence="3" id="KW-0813">Transport</keyword>